<dbReference type="Pfam" id="PF12823">
    <property type="entry name" value="DUF3817"/>
    <property type="match status" value="1"/>
</dbReference>
<evidence type="ECO:0000256" key="5">
    <source>
        <dbReference type="ARBA" id="ARBA00023136"/>
    </source>
</evidence>
<dbReference type="PANTHER" id="PTHR40077">
    <property type="entry name" value="MEMBRANE PROTEIN-RELATED"/>
    <property type="match status" value="1"/>
</dbReference>
<dbReference type="GO" id="GO:0005886">
    <property type="term" value="C:plasma membrane"/>
    <property type="evidence" value="ECO:0007669"/>
    <property type="project" value="UniProtKB-SubCell"/>
</dbReference>
<reference evidence="8 9" key="1">
    <citation type="submission" date="2019-07" db="EMBL/GenBank/DDBJ databases">
        <authorList>
            <person name="Kim J."/>
        </authorList>
    </citation>
    <scope>NUCLEOTIDE SEQUENCE [LARGE SCALE GENOMIC DNA]</scope>
    <source>
        <strain evidence="8 9">JC52</strain>
    </source>
</reference>
<keyword evidence="5 6" id="KW-0472">Membrane</keyword>
<proteinExistence type="predicted"/>
<dbReference type="Proteomes" id="UP000317036">
    <property type="component" value="Unassembled WGS sequence"/>
</dbReference>
<feature type="transmembrane region" description="Helical" evidence="6">
    <location>
        <begin position="39"/>
        <end position="63"/>
    </location>
</feature>
<dbReference type="NCBIfam" id="TIGR03954">
    <property type="entry name" value="integ_memb_HG"/>
    <property type="match status" value="1"/>
</dbReference>
<organism evidence="8 9">
    <name type="scientific">Paenibacillus cremeus</name>
    <dbReference type="NCBI Taxonomy" id="2163881"/>
    <lineage>
        <taxon>Bacteria</taxon>
        <taxon>Bacillati</taxon>
        <taxon>Bacillota</taxon>
        <taxon>Bacilli</taxon>
        <taxon>Bacillales</taxon>
        <taxon>Paenibacillaceae</taxon>
        <taxon>Paenibacillus</taxon>
    </lineage>
</organism>
<dbReference type="OrthoDB" id="1121311at2"/>
<dbReference type="InterPro" id="IPR023845">
    <property type="entry name" value="DUF3817_TM"/>
</dbReference>
<evidence type="ECO:0000313" key="9">
    <source>
        <dbReference type="Proteomes" id="UP000317036"/>
    </source>
</evidence>
<keyword evidence="2" id="KW-1003">Cell membrane</keyword>
<dbReference type="PANTHER" id="PTHR40077:SF1">
    <property type="entry name" value="MEMBRANE PROTEIN"/>
    <property type="match status" value="1"/>
</dbReference>
<protein>
    <submittedName>
        <fullName evidence="8">DUF3817 domain-containing protein</fullName>
    </submittedName>
</protein>
<name>A0A559JPR4_9BACL</name>
<sequence length="93" mass="10378">MLKTPIGRLRFVGFLEGLSFLILLGIAMPLKYIAGIPQAVFVVGMLHGALFSLYLIAIGHAWYKRKLTFGSSLLAFICAFLPFGPFVLDRKFR</sequence>
<evidence type="ECO:0000259" key="7">
    <source>
        <dbReference type="Pfam" id="PF12823"/>
    </source>
</evidence>
<comment type="subcellular location">
    <subcellularLocation>
        <location evidence="1">Cell membrane</location>
        <topology evidence="1">Multi-pass membrane protein</topology>
    </subcellularLocation>
</comment>
<evidence type="ECO:0000256" key="6">
    <source>
        <dbReference type="SAM" id="Phobius"/>
    </source>
</evidence>
<dbReference type="AlphaFoldDB" id="A0A559JPR4"/>
<dbReference type="EMBL" id="VNJI01000067">
    <property type="protein sequence ID" value="TVY01875.1"/>
    <property type="molecule type" value="Genomic_DNA"/>
</dbReference>
<gene>
    <name evidence="8" type="ORF">FPZ49_32020</name>
</gene>
<evidence type="ECO:0000256" key="1">
    <source>
        <dbReference type="ARBA" id="ARBA00004651"/>
    </source>
</evidence>
<feature type="transmembrane region" description="Helical" evidence="6">
    <location>
        <begin position="69"/>
        <end position="88"/>
    </location>
</feature>
<accession>A0A559JPR4</accession>
<evidence type="ECO:0000256" key="2">
    <source>
        <dbReference type="ARBA" id="ARBA00022475"/>
    </source>
</evidence>
<evidence type="ECO:0000313" key="8">
    <source>
        <dbReference type="EMBL" id="TVY01875.1"/>
    </source>
</evidence>
<keyword evidence="4 6" id="KW-1133">Transmembrane helix</keyword>
<evidence type="ECO:0000256" key="4">
    <source>
        <dbReference type="ARBA" id="ARBA00022989"/>
    </source>
</evidence>
<feature type="transmembrane region" description="Helical" evidence="6">
    <location>
        <begin position="6"/>
        <end position="27"/>
    </location>
</feature>
<dbReference type="RefSeq" id="WP_144854374.1">
    <property type="nucleotide sequence ID" value="NZ_VNJI01000067.1"/>
</dbReference>
<feature type="domain" description="DUF3817" evidence="7">
    <location>
        <begin position="7"/>
        <end position="92"/>
    </location>
</feature>
<keyword evidence="9" id="KW-1185">Reference proteome</keyword>
<comment type="caution">
    <text evidence="8">The sequence shown here is derived from an EMBL/GenBank/DDBJ whole genome shotgun (WGS) entry which is preliminary data.</text>
</comment>
<keyword evidence="3 6" id="KW-0812">Transmembrane</keyword>
<evidence type="ECO:0000256" key="3">
    <source>
        <dbReference type="ARBA" id="ARBA00022692"/>
    </source>
</evidence>